<evidence type="ECO:0000259" key="1">
    <source>
        <dbReference type="Pfam" id="PF03050"/>
    </source>
</evidence>
<dbReference type="EMBL" id="SLVM01000032">
    <property type="protein sequence ID" value="TCM76795.1"/>
    <property type="molecule type" value="Genomic_DNA"/>
</dbReference>
<dbReference type="Proteomes" id="UP000295277">
    <property type="component" value="Unassembled WGS sequence"/>
</dbReference>
<keyword evidence="3" id="KW-1185">Reference proteome</keyword>
<feature type="domain" description="Transposase IS66 central" evidence="1">
    <location>
        <begin position="1"/>
        <end position="142"/>
    </location>
</feature>
<gene>
    <name evidence="2" type="ORF">EV216_13234</name>
</gene>
<evidence type="ECO:0000313" key="3">
    <source>
        <dbReference type="Proteomes" id="UP000295277"/>
    </source>
</evidence>
<organism evidence="2 3">
    <name type="scientific">Rhodovulum steppense</name>
    <dbReference type="NCBI Taxonomy" id="540251"/>
    <lineage>
        <taxon>Bacteria</taxon>
        <taxon>Pseudomonadati</taxon>
        <taxon>Pseudomonadota</taxon>
        <taxon>Alphaproteobacteria</taxon>
        <taxon>Rhodobacterales</taxon>
        <taxon>Paracoccaceae</taxon>
        <taxon>Rhodovulum</taxon>
    </lineage>
</organism>
<accession>A0A4R1YJH4</accession>
<feature type="non-terminal residue" evidence="2">
    <location>
        <position position="1"/>
    </location>
</feature>
<comment type="caution">
    <text evidence="2">The sequence shown here is derived from an EMBL/GenBank/DDBJ whole genome shotgun (WGS) entry which is preliminary data.</text>
</comment>
<dbReference type="AlphaFoldDB" id="A0A4R1YJH4"/>
<dbReference type="Pfam" id="PF03050">
    <property type="entry name" value="DDE_Tnp_IS66"/>
    <property type="match status" value="1"/>
</dbReference>
<protein>
    <submittedName>
        <fullName evidence="2">Transposase IS66 family protein</fullName>
    </submittedName>
</protein>
<sequence>QIDGYPGYNRLTRPSRKGGDPITVAHCWAHARRKLKEVFDRDGSEIAAEGLRRIAELYAVEKDIRGCAPGQRLSARKARSAPLVAAFGEWLQAQRLRVSAKSRLGEKLAYIHNHWDGLQTFLTDGRVEIDSNAVENLVRPIV</sequence>
<dbReference type="InterPro" id="IPR004291">
    <property type="entry name" value="Transposase_IS66_central"/>
</dbReference>
<proteinExistence type="predicted"/>
<evidence type="ECO:0000313" key="2">
    <source>
        <dbReference type="EMBL" id="TCM76795.1"/>
    </source>
</evidence>
<name>A0A4R1YJH4_9RHOB</name>
<reference evidence="2 3" key="1">
    <citation type="submission" date="2019-03" db="EMBL/GenBank/DDBJ databases">
        <title>Genomic Encyclopedia of Type Strains, Phase IV (KMG-IV): sequencing the most valuable type-strain genomes for metagenomic binning, comparative biology and taxonomic classification.</title>
        <authorList>
            <person name="Goeker M."/>
        </authorList>
    </citation>
    <scope>NUCLEOTIDE SEQUENCE [LARGE SCALE GENOMIC DNA]</scope>
    <source>
        <strain evidence="2 3">DSM 21153</strain>
    </source>
</reference>
<dbReference type="PANTHER" id="PTHR33678">
    <property type="entry name" value="BLL1576 PROTEIN"/>
    <property type="match status" value="1"/>
</dbReference>
<dbReference type="InterPro" id="IPR052344">
    <property type="entry name" value="Transposase-related"/>
</dbReference>
<dbReference type="PANTHER" id="PTHR33678:SF1">
    <property type="entry name" value="BLL1576 PROTEIN"/>
    <property type="match status" value="1"/>
</dbReference>